<evidence type="ECO:0000313" key="2">
    <source>
        <dbReference type="Proteomes" id="UP001217044"/>
    </source>
</evidence>
<evidence type="ECO:0000313" key="1">
    <source>
        <dbReference type="EMBL" id="WDA57377.1"/>
    </source>
</evidence>
<dbReference type="RefSeq" id="WP_273987290.1">
    <property type="nucleotide sequence ID" value="NZ_BAABQT010000007.1"/>
</dbReference>
<dbReference type="Proteomes" id="UP001217044">
    <property type="component" value="Chromosome"/>
</dbReference>
<organism evidence="1 2">
    <name type="scientific">Deinococcus aquaticus</name>
    <dbReference type="NCBI Taxonomy" id="328692"/>
    <lineage>
        <taxon>Bacteria</taxon>
        <taxon>Thermotogati</taxon>
        <taxon>Deinococcota</taxon>
        <taxon>Deinococci</taxon>
        <taxon>Deinococcales</taxon>
        <taxon>Deinococcaceae</taxon>
        <taxon>Deinococcus</taxon>
    </lineage>
</organism>
<proteinExistence type="predicted"/>
<gene>
    <name evidence="1" type="ORF">M8445_08305</name>
</gene>
<sequence>MTPAPICAQCDAPHAAPFTHDHGTEEMLCAPCRLSVIEHQGAEAYMAQVLARALGEWLDVYGTRPGFLTGSEEEAAHQARAVMRDLMAERRAP</sequence>
<accession>A0ABY7UWV8</accession>
<name>A0ABY7UWV8_9DEIO</name>
<keyword evidence="2" id="KW-1185">Reference proteome</keyword>
<reference evidence="1 2" key="1">
    <citation type="submission" date="2022-12" db="EMBL/GenBank/DDBJ databases">
        <title>Genome Sequence of Deinococcus aquaticus Type Strain PB314.</title>
        <authorList>
            <person name="Albert C."/>
            <person name="Hill J."/>
            <person name="Boren L."/>
            <person name="Scholz-Ng S."/>
            <person name="Fatema N."/>
            <person name="Grosso R."/>
            <person name="Soboslay E."/>
            <person name="Tuohy J."/>
        </authorList>
    </citation>
    <scope>NUCLEOTIDE SEQUENCE [LARGE SCALE GENOMIC DNA]</scope>
    <source>
        <strain evidence="1 2">PB-314</strain>
    </source>
</reference>
<protein>
    <submittedName>
        <fullName evidence="1">Uncharacterized protein</fullName>
    </submittedName>
</protein>
<dbReference type="EMBL" id="CP115165">
    <property type="protein sequence ID" value="WDA57377.1"/>
    <property type="molecule type" value="Genomic_DNA"/>
</dbReference>